<evidence type="ECO:0000313" key="1">
    <source>
        <dbReference type="EMBL" id="RXH58107.1"/>
    </source>
</evidence>
<organism evidence="1 2">
    <name type="scientific">Granulicella sibirica</name>
    <dbReference type="NCBI Taxonomy" id="2479048"/>
    <lineage>
        <taxon>Bacteria</taxon>
        <taxon>Pseudomonadati</taxon>
        <taxon>Acidobacteriota</taxon>
        <taxon>Terriglobia</taxon>
        <taxon>Terriglobales</taxon>
        <taxon>Acidobacteriaceae</taxon>
        <taxon>Granulicella</taxon>
    </lineage>
</organism>
<protein>
    <submittedName>
        <fullName evidence="1">Uncharacterized protein</fullName>
    </submittedName>
</protein>
<dbReference type="AlphaFoldDB" id="A0A4Q0T474"/>
<dbReference type="EMBL" id="RDSM01000001">
    <property type="protein sequence ID" value="RXH58107.1"/>
    <property type="molecule type" value="Genomic_DNA"/>
</dbReference>
<keyword evidence="2" id="KW-1185">Reference proteome</keyword>
<reference evidence="2" key="2">
    <citation type="submission" date="2019-02" db="EMBL/GenBank/DDBJ databases">
        <title>Granulicella sibirica sp. nov., a psychrotolerant acidobacterium isolated from an organic soil layer in forested tundra, West Siberia.</title>
        <authorList>
            <person name="Oshkin I.Y."/>
            <person name="Kulichevskaya I.S."/>
            <person name="Rijpstra W.I.C."/>
            <person name="Sinninghe Damste J.S."/>
            <person name="Rakitin A.L."/>
            <person name="Ravin N.V."/>
            <person name="Dedysh S.N."/>
        </authorList>
    </citation>
    <scope>NUCLEOTIDE SEQUENCE [LARGE SCALE GENOMIC DNA]</scope>
    <source>
        <strain evidence="2">AF10</strain>
    </source>
</reference>
<comment type="caution">
    <text evidence="1">The sequence shown here is derived from an EMBL/GenBank/DDBJ whole genome shotgun (WGS) entry which is preliminary data.</text>
</comment>
<evidence type="ECO:0000313" key="2">
    <source>
        <dbReference type="Proteomes" id="UP000289437"/>
    </source>
</evidence>
<sequence>MKISRKKLTGCISDFASQPYGSKDLVRIVAATALLCSVLTLASGCRSRVESRKPSIIFGHIPPSVVGGPDQLDQIDGRIVNGEPGTQVVIYAQSGRSWFVQPFRSRQLTEVAGDGSWSNVTHFGQRYAALLVRPGYHPTSTISTLPTVNENILAITVVDGSANHATDPVILHFSGYDWKVQTGLGDRSGEVCDYEASDVWVDGQGFLHMLMGQEGGQWHCVGLRLTRSLGYGSYRFVVSNSARLPPSAVVQVFTYLDSEDSAHRTGLGIQLSRWGKPSEDNAGYLVAPYYVPGNSTHFSIPNGLITHEIHWQPGMAEFASFRGLSTASRDRITDHVFRGDIPIPSNETIRLDFYDFHHSHSSLQHPIEIVVQKFEYLP</sequence>
<accession>A0A4Q0T474</accession>
<dbReference type="RefSeq" id="WP_161570873.1">
    <property type="nucleotide sequence ID" value="NZ_RDSM01000001.1"/>
</dbReference>
<reference evidence="1 2" key="1">
    <citation type="submission" date="2018-11" db="EMBL/GenBank/DDBJ databases">
        <authorList>
            <person name="Mardanov A.V."/>
            <person name="Ravin N.V."/>
            <person name="Dedysh S.N."/>
        </authorList>
    </citation>
    <scope>NUCLEOTIDE SEQUENCE [LARGE SCALE GENOMIC DNA]</scope>
    <source>
        <strain evidence="1 2">AF10</strain>
    </source>
</reference>
<proteinExistence type="predicted"/>
<dbReference type="OrthoDB" id="370098at2"/>
<name>A0A4Q0T474_9BACT</name>
<gene>
    <name evidence="1" type="ORF">GRAN_1417</name>
</gene>
<dbReference type="Proteomes" id="UP000289437">
    <property type="component" value="Unassembled WGS sequence"/>
</dbReference>